<keyword evidence="2" id="KW-1133">Transmembrane helix</keyword>
<evidence type="ECO:0008006" key="5">
    <source>
        <dbReference type="Google" id="ProtNLM"/>
    </source>
</evidence>
<proteinExistence type="predicted"/>
<keyword evidence="2" id="KW-0812">Transmembrane</keyword>
<name>A0A934RA28_9BACT</name>
<dbReference type="EMBL" id="JAENII010000001">
    <property type="protein sequence ID" value="MBK1825579.1"/>
    <property type="molecule type" value="Genomic_DNA"/>
</dbReference>
<keyword evidence="2" id="KW-0472">Membrane</keyword>
<reference evidence="3" key="1">
    <citation type="submission" date="2021-01" db="EMBL/GenBank/DDBJ databases">
        <title>Modified the classification status of verrucomicrobia.</title>
        <authorList>
            <person name="Feng X."/>
        </authorList>
    </citation>
    <scope>NUCLEOTIDE SEQUENCE</scope>
    <source>
        <strain evidence="3">KCTC 22201</strain>
    </source>
</reference>
<dbReference type="Proteomes" id="UP000658278">
    <property type="component" value="Unassembled WGS sequence"/>
</dbReference>
<organism evidence="3 4">
    <name type="scientific">Haloferula rosea</name>
    <dbReference type="NCBI Taxonomy" id="490093"/>
    <lineage>
        <taxon>Bacteria</taxon>
        <taxon>Pseudomonadati</taxon>
        <taxon>Verrucomicrobiota</taxon>
        <taxon>Verrucomicrobiia</taxon>
        <taxon>Verrucomicrobiales</taxon>
        <taxon>Verrucomicrobiaceae</taxon>
        <taxon>Haloferula</taxon>
    </lineage>
</organism>
<feature type="region of interest" description="Disordered" evidence="1">
    <location>
        <begin position="201"/>
        <end position="224"/>
    </location>
</feature>
<protein>
    <recommendedName>
        <fullName evidence="5">Verru_Chthon cassette protein A</fullName>
    </recommendedName>
</protein>
<evidence type="ECO:0000256" key="1">
    <source>
        <dbReference type="SAM" id="MobiDB-lite"/>
    </source>
</evidence>
<sequence length="1220" mass="131043">MQTRRSTQPTRQKPSGFALIITISLMVLLTLVAVGLLSLSGVALRSSSQSEAMATAKANARMALVISIGELQKFAGPDRRVTARADVIGANVANPRIAGVWESWEIDPKNPPQPSDYEDSARNERFLGWLTSGGDPADTSEVDYVSSAPNDPALLWGEGSLGDNAAAEDLVRAARVPTEDGSGAFAYAVMDEGVKVRINTPHRDPTGPLASHSMQLGAGQRPNTASIESLGSLERDFFESSSSSFSTIEKGFSRQSMAMAVDQLASGTGEALKPLSHDITTSSVGLFTNVAQGGLKEDFNLLTNGDDLPSPYDGTRGIYDTLLDMQAAEAPSDPRWESFRQLAGLYRDADRLTSSGGIPVAKARIPSTWRAASNSSATTGDRGELDRDPPPGMILMPTIAKVQVVFSLLTRDIYRYTKVSDTTPKPPGTKAQEEAAQIHGPWGKRFAGSDYDYLLHLMYTPVVTLHNPYNVALEFNDLKVMFGNVPFGLQVFRNGVAQTTAPAPLDKMFYQNSEKGLVHKRFGMTLRTNGGSTSRPAVGSTTFRMLPGEVIMFSPYIDPNSSWNDKEDFADWRSGSAMTVDVDGIPGWRGDGIGFDLDWFAPADIRASQYEREGRRAMDRGGCIGVKADDEFMVQFAPLSVPNLSDNKFTIELFGRTSGRRQVSSGAIEMNYSSPTGLQDTLLGPGGTITYPKEGTINAMAMHSHASTPIKDIATVKPFAVVSAHAKTTLGGLNPDGEDGDLATKPWCFGHANIGAFSGNLVAEHPANHSHEFSIQRLDNGTNNLLQFDPATGRGNFISGLTGNTGAKFGIQYELPLAPLQALPALNAANPGGSSGYLPRFSSPIGNSWAHPLVNTNEVSTNGGDYPYLDHSFLLNTALYDRFYFSGLGDRTGPFGSGQTASSLAQSFIDGEPLADPRLSPYTPREAADTDFVADVVGDDTAHRQIAAWQVMNGAFNINSTSVQAWKAMLGSIHDAEAIYNQINKAGKTASLADLPASNTAQNEARISRFRLPASESADDGADPIDAYWLGPREYSEDQLERLAEEIVEQVRKRGPFLSMSEFVNRRLGSDTMAQKGALQEAIDEAGLNADLAAAANAGFDIPQAKVADYRYANPEAGAGASYQGAPGYLSQADLLTVLGNAATPRSDTFTIRAYGEARDSANRVVASAVCEATVQRVPDYLDASDSVDADPDSLNAEANKRFGRRFEISSFRWLSSNEV</sequence>
<evidence type="ECO:0000313" key="3">
    <source>
        <dbReference type="EMBL" id="MBK1825579.1"/>
    </source>
</evidence>
<keyword evidence="4" id="KW-1185">Reference proteome</keyword>
<evidence type="ECO:0000313" key="4">
    <source>
        <dbReference type="Proteomes" id="UP000658278"/>
    </source>
</evidence>
<comment type="caution">
    <text evidence="3">The sequence shown here is derived from an EMBL/GenBank/DDBJ whole genome shotgun (WGS) entry which is preliminary data.</text>
</comment>
<accession>A0A934RA28</accession>
<gene>
    <name evidence="3" type="ORF">JIN81_00990</name>
</gene>
<dbReference type="AlphaFoldDB" id="A0A934RA28"/>
<evidence type="ECO:0000256" key="2">
    <source>
        <dbReference type="SAM" id="Phobius"/>
    </source>
</evidence>
<feature type="transmembrane region" description="Helical" evidence="2">
    <location>
        <begin position="16"/>
        <end position="39"/>
    </location>
</feature>